<dbReference type="GO" id="GO:0070006">
    <property type="term" value="F:metalloaminopeptidase activity"/>
    <property type="evidence" value="ECO:0007669"/>
    <property type="project" value="TreeGrafter"/>
</dbReference>
<dbReference type="InterPro" id="IPR050344">
    <property type="entry name" value="Peptidase_M1_aminopeptidases"/>
</dbReference>
<name>E4WQ93_OIKDI</name>
<sequence length="783" mass="89692">MVSKSRNRSKVHYSAIDGDLDYEDIEDRNAIDLSDLPRLTEEQVYLPSRRKNSKFSKSSNLSQVENFLNRFELPRKKFQAAVLSILAFGFIILVILKIGLAGKTCQSIDQLKEQKAIFDALKNITECKSTTGEAFPWQKYRLPGESIPSAYYLFFYPDQETKTFSGSVDIIFEQSAKGKYIALHARNLNIRYLSIFECKEYDVDCYGDNDAKRSQEDVEDFFVSCDELGMLVIKMSKDLLPGRKYNLNIRYSAALPGPGLILQKYQKGPGQFGQYLVSDFMPNKARNVFPCFDEPEYQAKFTLEVVRKKDEKVFFNSGFSRKSPYAKNSGQTGKFGLSQAVQSHEVDTFESTEPVPLYSLGFVIGNFDTTTINDGNFLMSTIGGISSNYALAFSQRVAKLAQRLQDWSGRSFTCQMRFVLLPNYVKNNFFQPKGLALLPLSTFTKTNYEIDYQIALELTQLMFHSGTIKWWDHLWQDAGIFQSIASSLLNDFDRNIILAENRHEVFSHQSFFTLANMTLDSEAQMSDAFCTFSSNRWGLVVNLFADFFKMKFGTDIIQSTVAESAFENTIFENAALVKKVKETLSIDLISMATDWNMKDIPVLGIDTIGGKIEFTKKDDSLLVPVRYQVDETCCREALIKDKSQAIDTGILPHFVASKGMLQLGYRVQYSTQVFDIIEKSLEIADDKNDVLNEIERAMFFQDAFYFAKIGQLNYKKLIRLLSTLHSESSEIVWRTALECMRWIEIQISSSFDVREQFWFSKFMVEKLRHALQIAETEDFKERS</sequence>
<dbReference type="InParanoid" id="E4WQ93"/>
<dbReference type="GO" id="GO:0008270">
    <property type="term" value="F:zinc ion binding"/>
    <property type="evidence" value="ECO:0007669"/>
    <property type="project" value="TreeGrafter"/>
</dbReference>
<dbReference type="InterPro" id="IPR045357">
    <property type="entry name" value="Aminopeptidase_N-like_N"/>
</dbReference>
<dbReference type="GO" id="GO:0043171">
    <property type="term" value="P:peptide catabolic process"/>
    <property type="evidence" value="ECO:0007669"/>
    <property type="project" value="TreeGrafter"/>
</dbReference>
<reference evidence="5" key="1">
    <citation type="journal article" date="2010" name="Science">
        <title>Plasticity of animal genome architecture unmasked by rapid evolution of a pelagic tunicate.</title>
        <authorList>
            <person name="Denoeud F."/>
            <person name="Henriet S."/>
            <person name="Mungpakdee S."/>
            <person name="Aury J.M."/>
            <person name="Da Silva C."/>
            <person name="Brinkmann H."/>
            <person name="Mikhaleva J."/>
            <person name="Olsen L.C."/>
            <person name="Jubin C."/>
            <person name="Canestro C."/>
            <person name="Bouquet J.M."/>
            <person name="Danks G."/>
            <person name="Poulain J."/>
            <person name="Campsteijn C."/>
            <person name="Adamski M."/>
            <person name="Cross I."/>
            <person name="Yadetie F."/>
            <person name="Muffato M."/>
            <person name="Louis A."/>
            <person name="Butcher S."/>
            <person name="Tsagkogeorga G."/>
            <person name="Konrad A."/>
            <person name="Singh S."/>
            <person name="Jensen M.F."/>
            <person name="Cong E.H."/>
            <person name="Eikeseth-Otteraa H."/>
            <person name="Noel B."/>
            <person name="Anthouard V."/>
            <person name="Porcel B.M."/>
            <person name="Kachouri-Lafond R."/>
            <person name="Nishino A."/>
            <person name="Ugolini M."/>
            <person name="Chourrout P."/>
            <person name="Nishida H."/>
            <person name="Aasland R."/>
            <person name="Huzurbazar S."/>
            <person name="Westhof E."/>
            <person name="Delsuc F."/>
            <person name="Lehrach H."/>
            <person name="Reinhardt R."/>
            <person name="Weissenbach J."/>
            <person name="Roy S.W."/>
            <person name="Artiguenave F."/>
            <person name="Postlethwait J.H."/>
            <person name="Manak J.R."/>
            <person name="Thompson E.M."/>
            <person name="Jaillon O."/>
            <person name="Du Pasquier L."/>
            <person name="Boudinot P."/>
            <person name="Liberles D.A."/>
            <person name="Volff J.N."/>
            <person name="Philippe H."/>
            <person name="Lenhard B."/>
            <person name="Roest Crollius H."/>
            <person name="Wincker P."/>
            <person name="Chourrout D."/>
        </authorList>
    </citation>
    <scope>NUCLEOTIDE SEQUENCE [LARGE SCALE GENOMIC DNA]</scope>
</reference>
<dbReference type="EMBL" id="FN653015">
    <property type="protein sequence ID" value="CBY20077.1"/>
    <property type="molecule type" value="Genomic_DNA"/>
</dbReference>
<dbReference type="OrthoDB" id="6750768at2759"/>
<feature type="domain" description="Aminopeptidase N-like N-terminal" evidence="4">
    <location>
        <begin position="148"/>
        <end position="326"/>
    </location>
</feature>
<dbReference type="GO" id="GO:0005737">
    <property type="term" value="C:cytoplasm"/>
    <property type="evidence" value="ECO:0007669"/>
    <property type="project" value="TreeGrafter"/>
</dbReference>
<feature type="transmembrane region" description="Helical" evidence="2">
    <location>
        <begin position="80"/>
        <end position="100"/>
    </location>
</feature>
<feature type="domain" description="ERAP1-like C-terminal" evidence="3">
    <location>
        <begin position="665"/>
        <end position="773"/>
    </location>
</feature>
<dbReference type="SUPFAM" id="SSF63737">
    <property type="entry name" value="Leukotriene A4 hydrolase N-terminal domain"/>
    <property type="match status" value="1"/>
</dbReference>
<dbReference type="InterPro" id="IPR042097">
    <property type="entry name" value="Aminopeptidase_N-like_N_sf"/>
</dbReference>
<keyword evidence="6" id="KW-1185">Reference proteome</keyword>
<keyword evidence="2" id="KW-1133">Transmembrane helix</keyword>
<dbReference type="PANTHER" id="PTHR11533">
    <property type="entry name" value="PROTEASE M1 ZINC METALLOPROTEASE"/>
    <property type="match status" value="1"/>
</dbReference>
<dbReference type="GO" id="GO:0006508">
    <property type="term" value="P:proteolysis"/>
    <property type="evidence" value="ECO:0007669"/>
    <property type="project" value="TreeGrafter"/>
</dbReference>
<evidence type="ECO:0000313" key="6">
    <source>
        <dbReference type="Proteomes" id="UP000001307"/>
    </source>
</evidence>
<proteinExistence type="inferred from homology"/>
<dbReference type="GO" id="GO:0005615">
    <property type="term" value="C:extracellular space"/>
    <property type="evidence" value="ECO:0007669"/>
    <property type="project" value="TreeGrafter"/>
</dbReference>
<dbReference type="AlphaFoldDB" id="E4WQ93"/>
<organism evidence="5">
    <name type="scientific">Oikopleura dioica</name>
    <name type="common">Tunicate</name>
    <dbReference type="NCBI Taxonomy" id="34765"/>
    <lineage>
        <taxon>Eukaryota</taxon>
        <taxon>Metazoa</taxon>
        <taxon>Chordata</taxon>
        <taxon>Tunicata</taxon>
        <taxon>Appendicularia</taxon>
        <taxon>Copelata</taxon>
        <taxon>Oikopleuridae</taxon>
        <taxon>Oikopleura</taxon>
    </lineage>
</organism>
<dbReference type="GO" id="GO:0016020">
    <property type="term" value="C:membrane"/>
    <property type="evidence" value="ECO:0007669"/>
    <property type="project" value="TreeGrafter"/>
</dbReference>
<dbReference type="PANTHER" id="PTHR11533:SF299">
    <property type="entry name" value="AMINOPEPTIDASE"/>
    <property type="match status" value="1"/>
</dbReference>
<keyword evidence="2" id="KW-0472">Membrane</keyword>
<comment type="similarity">
    <text evidence="1">Belongs to the peptidase M1 family.</text>
</comment>
<evidence type="ECO:0000256" key="1">
    <source>
        <dbReference type="ARBA" id="ARBA00010136"/>
    </source>
</evidence>
<accession>E4WQ93</accession>
<dbReference type="Gene3D" id="2.60.40.1730">
    <property type="entry name" value="tricorn interacting facor f3 domain"/>
    <property type="match status" value="1"/>
</dbReference>
<dbReference type="InterPro" id="IPR024571">
    <property type="entry name" value="ERAP1-like_C_dom"/>
</dbReference>
<evidence type="ECO:0000256" key="2">
    <source>
        <dbReference type="SAM" id="Phobius"/>
    </source>
</evidence>
<evidence type="ECO:0000259" key="4">
    <source>
        <dbReference type="Pfam" id="PF17900"/>
    </source>
</evidence>
<gene>
    <name evidence="5" type="ORF">GSOID_T00000060001</name>
</gene>
<dbReference type="Gene3D" id="1.25.50.20">
    <property type="match status" value="1"/>
</dbReference>
<dbReference type="Pfam" id="PF11838">
    <property type="entry name" value="ERAP1_C"/>
    <property type="match status" value="1"/>
</dbReference>
<evidence type="ECO:0000313" key="5">
    <source>
        <dbReference type="EMBL" id="CBY20077.1"/>
    </source>
</evidence>
<dbReference type="Proteomes" id="UP000001307">
    <property type="component" value="Unassembled WGS sequence"/>
</dbReference>
<evidence type="ECO:0000259" key="3">
    <source>
        <dbReference type="Pfam" id="PF11838"/>
    </source>
</evidence>
<protein>
    <submittedName>
        <fullName evidence="5">Uncharacterized protein</fullName>
    </submittedName>
</protein>
<dbReference type="Pfam" id="PF17900">
    <property type="entry name" value="Peptidase_M1_N"/>
    <property type="match status" value="1"/>
</dbReference>
<keyword evidence="2" id="KW-0812">Transmembrane</keyword>
<dbReference type="GO" id="GO:0042277">
    <property type="term" value="F:peptide binding"/>
    <property type="evidence" value="ECO:0007669"/>
    <property type="project" value="TreeGrafter"/>
</dbReference>